<reference evidence="4 6" key="1">
    <citation type="submission" date="2015-03" db="EMBL/GenBank/DDBJ databases">
        <authorList>
            <person name="Hassan Y.I."/>
            <person name="Lepp D."/>
            <person name="Zhou T."/>
        </authorList>
    </citation>
    <scope>NUCLEOTIDE SEQUENCE [LARGE SCALE GENOMIC DNA]</scope>
    <source>
        <strain evidence="4 6">DSM 17137</strain>
    </source>
</reference>
<dbReference type="SUPFAM" id="SSF100950">
    <property type="entry name" value="NagB/RpiA/CoA transferase-like"/>
    <property type="match status" value="1"/>
</dbReference>
<sequence length="244" mass="25572">MTNLIVTLFDTADEVAAAAAAHIAETLRAKPNAVLGAATGNSFRPVYQHLVALHQAGQSPFAGATTFNLDEYVGLPPGHPAAFATYMHECLFDLVDIDPARAHLPDVAQADLVAACRAYEEAIIAAGGIDLQFLGLGRNGHIGFNEPGSPHDSRTRQVTLTESTIVANTGDFPPGETPPPTAITMGVGTILEAREIMLVVTGEHKAEALHTALRGAESLDCPASALQNHANVHLFCDKAAAARL</sequence>
<dbReference type="PANTHER" id="PTHR11280">
    <property type="entry name" value="GLUCOSAMINE-6-PHOSPHATE ISOMERASE"/>
    <property type="match status" value="1"/>
</dbReference>
<name>A0A0F5L5D7_9HYPH</name>
<evidence type="ECO:0000313" key="4">
    <source>
        <dbReference type="EMBL" id="KKB76852.1"/>
    </source>
</evidence>
<dbReference type="Pfam" id="PF01182">
    <property type="entry name" value="Glucosamine_iso"/>
    <property type="match status" value="1"/>
</dbReference>
<accession>A0A0F5L5D7</accession>
<dbReference type="GO" id="GO:0005975">
    <property type="term" value="P:carbohydrate metabolic process"/>
    <property type="evidence" value="ECO:0007669"/>
    <property type="project" value="InterPro"/>
</dbReference>
<dbReference type="EMBL" id="FQVC01000006">
    <property type="protein sequence ID" value="SHF27235.1"/>
    <property type="molecule type" value="Genomic_DNA"/>
</dbReference>
<dbReference type="GO" id="GO:0006046">
    <property type="term" value="P:N-acetylglucosamine catabolic process"/>
    <property type="evidence" value="ECO:0007669"/>
    <property type="project" value="UniProtKB-UniRule"/>
</dbReference>
<evidence type="ECO:0000256" key="2">
    <source>
        <dbReference type="NCBIfam" id="TIGR00502"/>
    </source>
</evidence>
<dbReference type="InterPro" id="IPR037171">
    <property type="entry name" value="NagB/RpiA_transferase-like"/>
</dbReference>
<gene>
    <name evidence="5" type="ORF">SAMN02745223_02170</name>
    <name evidence="4" type="ORF">VW29_19660</name>
</gene>
<dbReference type="Gene3D" id="3.40.50.1360">
    <property type="match status" value="1"/>
</dbReference>
<evidence type="ECO:0000259" key="3">
    <source>
        <dbReference type="Pfam" id="PF01182"/>
    </source>
</evidence>
<evidence type="ECO:0000313" key="6">
    <source>
        <dbReference type="Proteomes" id="UP000033608"/>
    </source>
</evidence>
<dbReference type="InterPro" id="IPR018321">
    <property type="entry name" value="Glucosamine6P_isomerase_CS"/>
</dbReference>
<dbReference type="InterPro" id="IPR006148">
    <property type="entry name" value="Glc/Gal-6P_isomerase"/>
</dbReference>
<evidence type="ECO:0000313" key="5">
    <source>
        <dbReference type="EMBL" id="SHF27235.1"/>
    </source>
</evidence>
<dbReference type="CDD" id="cd01399">
    <property type="entry name" value="GlcN6P_deaminase"/>
    <property type="match status" value="1"/>
</dbReference>
<dbReference type="PATRIC" id="fig|1121477.3.peg.708"/>
<dbReference type="Proteomes" id="UP000033608">
    <property type="component" value="Unassembled WGS sequence"/>
</dbReference>
<dbReference type="GO" id="GO:0019262">
    <property type="term" value="P:N-acetylneuraminate catabolic process"/>
    <property type="evidence" value="ECO:0007669"/>
    <property type="project" value="TreeGrafter"/>
</dbReference>
<dbReference type="OrthoDB" id="9791139at2"/>
<dbReference type="STRING" id="1121477.SAMN02745223_02170"/>
<reference evidence="5 7" key="2">
    <citation type="submission" date="2016-11" db="EMBL/GenBank/DDBJ databases">
        <authorList>
            <person name="Jaros S."/>
            <person name="Januszkiewicz K."/>
            <person name="Wedrychowicz H."/>
        </authorList>
    </citation>
    <scope>NUCLEOTIDE SEQUENCE [LARGE SCALE GENOMIC DNA]</scope>
    <source>
        <strain evidence="5 7">DSM 17137</strain>
    </source>
</reference>
<dbReference type="GO" id="GO:0005737">
    <property type="term" value="C:cytoplasm"/>
    <property type="evidence" value="ECO:0007669"/>
    <property type="project" value="TreeGrafter"/>
</dbReference>
<dbReference type="InterPro" id="IPR004547">
    <property type="entry name" value="Glucosamine6P_isomerase"/>
</dbReference>
<dbReference type="EMBL" id="LAJF01000148">
    <property type="protein sequence ID" value="KKB76852.1"/>
    <property type="molecule type" value="Genomic_DNA"/>
</dbReference>
<organism evidence="4 6">
    <name type="scientific">Devosia limi DSM 17137</name>
    <dbReference type="NCBI Taxonomy" id="1121477"/>
    <lineage>
        <taxon>Bacteria</taxon>
        <taxon>Pseudomonadati</taxon>
        <taxon>Pseudomonadota</taxon>
        <taxon>Alphaproteobacteria</taxon>
        <taxon>Hyphomicrobiales</taxon>
        <taxon>Devosiaceae</taxon>
        <taxon>Devosia</taxon>
    </lineage>
</organism>
<feature type="domain" description="Glucosamine/galactosamine-6-phosphate isomerase" evidence="3">
    <location>
        <begin position="11"/>
        <end position="230"/>
    </location>
</feature>
<dbReference type="GO" id="GO:0004342">
    <property type="term" value="F:glucosamine-6-phosphate deaminase activity"/>
    <property type="evidence" value="ECO:0007669"/>
    <property type="project" value="UniProtKB-UniRule"/>
</dbReference>
<protein>
    <recommendedName>
        <fullName evidence="2">Glucosamine-6-phosphate deaminase</fullName>
        <ecNumber evidence="2">3.5.99.6</ecNumber>
    </recommendedName>
</protein>
<dbReference type="PROSITE" id="PS01161">
    <property type="entry name" value="GLC_GALNAC_ISOMERASE"/>
    <property type="match status" value="1"/>
</dbReference>
<evidence type="ECO:0000313" key="7">
    <source>
        <dbReference type="Proteomes" id="UP000184533"/>
    </source>
</evidence>
<dbReference type="Proteomes" id="UP000184533">
    <property type="component" value="Unassembled WGS sequence"/>
</dbReference>
<keyword evidence="1" id="KW-0378">Hydrolase</keyword>
<keyword evidence="6" id="KW-1185">Reference proteome</keyword>
<dbReference type="RefSeq" id="WP_046136979.1">
    <property type="nucleotide sequence ID" value="NZ_FQVC01000006.1"/>
</dbReference>
<dbReference type="AlphaFoldDB" id="A0A0F5L5D7"/>
<proteinExistence type="predicted"/>
<evidence type="ECO:0000256" key="1">
    <source>
        <dbReference type="ARBA" id="ARBA00022801"/>
    </source>
</evidence>
<dbReference type="PANTHER" id="PTHR11280:SF5">
    <property type="entry name" value="GLUCOSAMINE-6-PHOSPHATE ISOMERASE"/>
    <property type="match status" value="1"/>
</dbReference>
<dbReference type="GO" id="GO:0042802">
    <property type="term" value="F:identical protein binding"/>
    <property type="evidence" value="ECO:0007669"/>
    <property type="project" value="TreeGrafter"/>
</dbReference>
<dbReference type="GO" id="GO:0006043">
    <property type="term" value="P:glucosamine catabolic process"/>
    <property type="evidence" value="ECO:0007669"/>
    <property type="project" value="TreeGrafter"/>
</dbReference>
<dbReference type="EC" id="3.5.99.6" evidence="2"/>
<dbReference type="NCBIfam" id="TIGR00502">
    <property type="entry name" value="nagB"/>
    <property type="match status" value="1"/>
</dbReference>